<dbReference type="AlphaFoldDB" id="A0A4R2NFK2"/>
<feature type="domain" description="GmrSD restriction endonucleases N-terminal" evidence="1">
    <location>
        <begin position="14"/>
        <end position="53"/>
    </location>
</feature>
<dbReference type="EMBL" id="SLXK01000057">
    <property type="protein sequence ID" value="TCP19942.1"/>
    <property type="molecule type" value="Genomic_DNA"/>
</dbReference>
<gene>
    <name evidence="2" type="ORF">EV207_15716</name>
</gene>
<name>A0A4R2NFK2_9BACL</name>
<dbReference type="Proteomes" id="UP000295416">
    <property type="component" value="Unassembled WGS sequence"/>
</dbReference>
<keyword evidence="3" id="KW-1185">Reference proteome</keyword>
<sequence>MSAITTFDSTVESLTDLLNSIEELRTQLPDFQRGWVWDDERVKQLLVSISFYPIR</sequence>
<evidence type="ECO:0000313" key="3">
    <source>
        <dbReference type="Proteomes" id="UP000295416"/>
    </source>
</evidence>
<reference evidence="2 3" key="1">
    <citation type="submission" date="2019-03" db="EMBL/GenBank/DDBJ databases">
        <title>Genomic Encyclopedia of Type Strains, Phase IV (KMG-IV): sequencing the most valuable type-strain genomes for metagenomic binning, comparative biology and taxonomic classification.</title>
        <authorList>
            <person name="Goeker M."/>
        </authorList>
    </citation>
    <scope>NUCLEOTIDE SEQUENCE [LARGE SCALE GENOMIC DNA]</scope>
    <source>
        <strain evidence="2 3">DSM 19377</strain>
    </source>
</reference>
<comment type="caution">
    <text evidence="2">The sequence shown here is derived from an EMBL/GenBank/DDBJ whole genome shotgun (WGS) entry which is preliminary data.</text>
</comment>
<dbReference type="RefSeq" id="WP_243647194.1">
    <property type="nucleotide sequence ID" value="NZ_SLXK01000057.1"/>
</dbReference>
<proteinExistence type="predicted"/>
<evidence type="ECO:0000259" key="1">
    <source>
        <dbReference type="Pfam" id="PF03235"/>
    </source>
</evidence>
<dbReference type="Pfam" id="PF03235">
    <property type="entry name" value="GmrSD_N"/>
    <property type="match status" value="1"/>
</dbReference>
<evidence type="ECO:0000313" key="2">
    <source>
        <dbReference type="EMBL" id="TCP19942.1"/>
    </source>
</evidence>
<accession>A0A4R2NFK2</accession>
<organism evidence="2 3">
    <name type="scientific">Scopulibacillus darangshiensis</name>
    <dbReference type="NCBI Taxonomy" id="442528"/>
    <lineage>
        <taxon>Bacteria</taxon>
        <taxon>Bacillati</taxon>
        <taxon>Bacillota</taxon>
        <taxon>Bacilli</taxon>
        <taxon>Bacillales</taxon>
        <taxon>Sporolactobacillaceae</taxon>
        <taxon>Scopulibacillus</taxon>
    </lineage>
</organism>
<protein>
    <submittedName>
        <fullName evidence="2">Uncharacterized protein DUF262</fullName>
    </submittedName>
</protein>
<dbReference type="InterPro" id="IPR004919">
    <property type="entry name" value="GmrSD_N"/>
</dbReference>